<evidence type="ECO:0000313" key="13">
    <source>
        <dbReference type="Proteomes" id="UP000087171"/>
    </source>
</evidence>
<dbReference type="EC" id="2.3.2.27" evidence="4"/>
<organism evidence="13 14">
    <name type="scientific">Cicer arietinum</name>
    <name type="common">Chickpea</name>
    <name type="synonym">Garbanzo</name>
    <dbReference type="NCBI Taxonomy" id="3827"/>
    <lineage>
        <taxon>Eukaryota</taxon>
        <taxon>Viridiplantae</taxon>
        <taxon>Streptophyta</taxon>
        <taxon>Embryophyta</taxon>
        <taxon>Tracheophyta</taxon>
        <taxon>Spermatophyta</taxon>
        <taxon>Magnoliopsida</taxon>
        <taxon>eudicotyledons</taxon>
        <taxon>Gunneridae</taxon>
        <taxon>Pentapetalae</taxon>
        <taxon>rosids</taxon>
        <taxon>fabids</taxon>
        <taxon>Fabales</taxon>
        <taxon>Fabaceae</taxon>
        <taxon>Papilionoideae</taxon>
        <taxon>50 kb inversion clade</taxon>
        <taxon>NPAAA clade</taxon>
        <taxon>Hologalegina</taxon>
        <taxon>IRL clade</taxon>
        <taxon>Cicereae</taxon>
        <taxon>Cicer</taxon>
    </lineage>
</organism>
<evidence type="ECO:0000259" key="11">
    <source>
        <dbReference type="Pfam" id="PF11145"/>
    </source>
</evidence>
<comment type="catalytic activity">
    <reaction evidence="1">
        <text>S-ubiquitinyl-[E2 ubiquitin-conjugating enzyme]-L-cysteine + [acceptor protein]-L-lysine = [E2 ubiquitin-conjugating enzyme]-L-cysteine + N(6)-ubiquitinyl-[acceptor protein]-L-lysine.</text>
        <dbReference type="EC" id="2.3.2.27"/>
    </reaction>
</comment>
<dbReference type="GO" id="GO:0061630">
    <property type="term" value="F:ubiquitin protein ligase activity"/>
    <property type="evidence" value="ECO:0007669"/>
    <property type="project" value="UniProtKB-EC"/>
</dbReference>
<dbReference type="PaxDb" id="3827-XP_004485780.1"/>
<evidence type="ECO:0000256" key="8">
    <source>
        <dbReference type="ARBA" id="ARBA00022989"/>
    </source>
</evidence>
<dbReference type="RefSeq" id="XP_004485780.1">
    <property type="nucleotide sequence ID" value="XM_004485723.3"/>
</dbReference>
<keyword evidence="8 10" id="KW-1133">Transmembrane helix</keyword>
<keyword evidence="7" id="KW-0833">Ubl conjugation pathway</keyword>
<dbReference type="eggNOG" id="ENOG502QS79">
    <property type="taxonomic scope" value="Eukaryota"/>
</dbReference>
<feature type="transmembrane region" description="Helical" evidence="10">
    <location>
        <begin position="672"/>
        <end position="690"/>
    </location>
</feature>
<reference evidence="14" key="2">
    <citation type="submission" date="2025-08" db="UniProtKB">
        <authorList>
            <consortium name="RefSeq"/>
        </authorList>
    </citation>
    <scope>IDENTIFICATION</scope>
    <source>
        <tissue evidence="14">Etiolated seedlings</tissue>
    </source>
</reference>
<dbReference type="Pfam" id="PF25333">
    <property type="entry name" value="DUF2921_N"/>
    <property type="match status" value="3"/>
</dbReference>
<feature type="transmembrane region" description="Helical" evidence="10">
    <location>
        <begin position="641"/>
        <end position="660"/>
    </location>
</feature>
<dbReference type="PANTHER" id="PTHR33389:SF22">
    <property type="entry name" value="FAMILY PROTEIN, PUTATIVE (DUF2921)-RELATED"/>
    <property type="match status" value="1"/>
</dbReference>
<feature type="domain" description="SWEET-like" evidence="11">
    <location>
        <begin position="632"/>
        <end position="922"/>
    </location>
</feature>
<keyword evidence="5" id="KW-0808">Transferase</keyword>
<feature type="transmembrane region" description="Helical" evidence="10">
    <location>
        <begin position="886"/>
        <end position="908"/>
    </location>
</feature>
<dbReference type="OrthoDB" id="607498at2759"/>
<dbReference type="KEGG" id="cam:101494928"/>
<keyword evidence="9 10" id="KW-0472">Membrane</keyword>
<keyword evidence="6 10" id="KW-0812">Transmembrane</keyword>
<evidence type="ECO:0000259" key="12">
    <source>
        <dbReference type="Pfam" id="PF25333"/>
    </source>
</evidence>
<evidence type="ECO:0000256" key="4">
    <source>
        <dbReference type="ARBA" id="ARBA00012483"/>
    </source>
</evidence>
<evidence type="ECO:0000313" key="14">
    <source>
        <dbReference type="RefSeq" id="XP_004485780.1"/>
    </source>
</evidence>
<dbReference type="GeneID" id="101494928"/>
<feature type="domain" description="DUF2921" evidence="12">
    <location>
        <begin position="431"/>
        <end position="618"/>
    </location>
</feature>
<dbReference type="PANTHER" id="PTHR33389">
    <property type="entry name" value="FAMILY PROTEIN, PUTATIVE (DUF2921)-RELATED"/>
    <property type="match status" value="1"/>
</dbReference>
<comment type="subcellular location">
    <subcellularLocation>
        <location evidence="2">Endomembrane system</location>
        <topology evidence="2">Multi-pass membrane protein</topology>
    </subcellularLocation>
</comment>
<accession>A0A1S2X9R6</accession>
<dbReference type="InterPro" id="IPR057425">
    <property type="entry name" value="DUF2921_N"/>
</dbReference>
<evidence type="ECO:0000256" key="5">
    <source>
        <dbReference type="ARBA" id="ARBA00022679"/>
    </source>
</evidence>
<evidence type="ECO:0000256" key="9">
    <source>
        <dbReference type="ARBA" id="ARBA00023136"/>
    </source>
</evidence>
<evidence type="ECO:0000256" key="6">
    <source>
        <dbReference type="ARBA" id="ARBA00022692"/>
    </source>
</evidence>
<feature type="transmembrane region" description="Helical" evidence="10">
    <location>
        <begin position="758"/>
        <end position="779"/>
    </location>
</feature>
<dbReference type="GO" id="GO:0012505">
    <property type="term" value="C:endomembrane system"/>
    <property type="evidence" value="ECO:0007669"/>
    <property type="project" value="UniProtKB-SubCell"/>
</dbReference>
<dbReference type="Pfam" id="PF11145">
    <property type="entry name" value="DUF2921"/>
    <property type="match status" value="1"/>
</dbReference>
<evidence type="ECO:0000256" key="10">
    <source>
        <dbReference type="SAM" id="Phobius"/>
    </source>
</evidence>
<evidence type="ECO:0000256" key="2">
    <source>
        <dbReference type="ARBA" id="ARBA00004127"/>
    </source>
</evidence>
<proteinExistence type="predicted"/>
<feature type="domain" description="DUF2921" evidence="12">
    <location>
        <begin position="36"/>
        <end position="218"/>
    </location>
</feature>
<dbReference type="AlphaFoldDB" id="A0A1S2X9R6"/>
<evidence type="ECO:0000256" key="3">
    <source>
        <dbReference type="ARBA" id="ARBA00004906"/>
    </source>
</evidence>
<keyword evidence="13" id="KW-1185">Reference proteome</keyword>
<dbReference type="InterPro" id="IPR021319">
    <property type="entry name" value="DUF2921"/>
</dbReference>
<feature type="domain" description="DUF2921" evidence="12">
    <location>
        <begin position="247"/>
        <end position="404"/>
    </location>
</feature>
<evidence type="ECO:0000256" key="7">
    <source>
        <dbReference type="ARBA" id="ARBA00022786"/>
    </source>
</evidence>
<protein>
    <recommendedName>
        <fullName evidence="4">RING-type E3 ubiquitin transferase</fullName>
        <ecNumber evidence="4">2.3.2.27</ecNumber>
    </recommendedName>
</protein>
<gene>
    <name evidence="14" type="primary">LOC101494928</name>
</gene>
<reference evidence="13" key="1">
    <citation type="journal article" date="2013" name="Nat. Biotechnol.">
        <title>Draft genome sequence of chickpea (Cicer arietinum) provides a resource for trait improvement.</title>
        <authorList>
            <person name="Varshney R.K."/>
            <person name="Song C."/>
            <person name="Saxena R.K."/>
            <person name="Azam S."/>
            <person name="Yu S."/>
            <person name="Sharpe A.G."/>
            <person name="Cannon S."/>
            <person name="Baek J."/>
            <person name="Rosen B.D."/>
            <person name="Tar'an B."/>
            <person name="Millan T."/>
            <person name="Zhang X."/>
            <person name="Ramsay L.D."/>
            <person name="Iwata A."/>
            <person name="Wang Y."/>
            <person name="Nelson W."/>
            <person name="Farmer A.D."/>
            <person name="Gaur P.M."/>
            <person name="Soderlund C."/>
            <person name="Penmetsa R.V."/>
            <person name="Xu C."/>
            <person name="Bharti A.K."/>
            <person name="He W."/>
            <person name="Winter P."/>
            <person name="Zhao S."/>
            <person name="Hane J.K."/>
            <person name="Carrasquilla-Garcia N."/>
            <person name="Condie J.A."/>
            <person name="Upadhyaya H.D."/>
            <person name="Luo M.C."/>
            <person name="Thudi M."/>
            <person name="Gowda C.L."/>
            <person name="Singh N.P."/>
            <person name="Lichtenzveig J."/>
            <person name="Gali K.K."/>
            <person name="Rubio J."/>
            <person name="Nadarajan N."/>
            <person name="Dolezel J."/>
            <person name="Bansal K.C."/>
            <person name="Xu X."/>
            <person name="Edwards D."/>
            <person name="Zhang G."/>
            <person name="Kahl G."/>
            <person name="Gil J."/>
            <person name="Singh K.B."/>
            <person name="Datta S.K."/>
            <person name="Jackson S.A."/>
            <person name="Wang J."/>
            <person name="Cook D.R."/>
        </authorList>
    </citation>
    <scope>NUCLEOTIDE SEQUENCE [LARGE SCALE GENOMIC DNA]</scope>
    <source>
        <strain evidence="13">cv. CDC Frontier</strain>
    </source>
</reference>
<dbReference type="STRING" id="3827.A0A1S2X9R6"/>
<name>A0A1S2X9R6_CICAR</name>
<sequence length="939" mass="105569">MDLSSGLAKFSNSFFIFFIFNFSFVASNSPFKTTYDRLCNTVVPASSAPIDAKTVPGVAESLRFQSGYFSGGDPLFNRSADSKRMSFRVNSVRRTTGDDGVHELQGMVVLRQRGGGVDPTRNRSLIRVYPGRRVSRWKVSQMMRVSLNGFWSQSSGKLCMFGTGSYGKNSNMPNVNVNVNVVLKLRFPHDVTLLDSLINGTIESFDDMNSLHYFEPISILALSQSSDYKFRNNNENGCVAGSGEESLNLGNLNHGACTVFSRHVDRFELEYGSHCHNVSCNPLGAVGGVEKSPDFMHFYGTRCVEKRKVQMLLAFPHSVYGDYGFPFDPNTTLIAEGVWDEKENRLCAVACRILNFTESPYVGDCSIKLTMRFPAVLSLRNRSTVLGQIWSEKLVGESGYFGSVGFEGNWKLSRGFPGLQYKYTEIDRVRKSCAEKITARGKGKYPDGYSSDTAFSMLVTNSQGQVAQGRSSPLFVGDQSYDGRPYGVSVISTTGNVKPPSFQYSNSLNISYTINFNPSPGFKFGSEVSATEVKISAEGLYNKNTGVMCLIGCRHLRTHDKILIKDKSLDCEITVNIQFPPLNADVQNPTLNAKGVEYIKGTIESTRQKTDPYYFEPLQLSSYSIYTDQAGAAIWRMDFEIIMVLISNTLACVFVGLQLLHVKKHSEVLPHISILMLLVITLGHMIPLVLNFEALFKVNHSAQGSFLGSGGWLEVNEVVVRMVTMVAFLLELRLVQLTWSSRQSEESQTGLWVSEKKVLYMTLPLYLVGGLTAWFVHIWKNSRQKNSRPFRLSRHRFKFPRQHFYQLPSLWEDSKSYAGLLWDGFLIPQILFNIVSNSEGKALASSFYFGTTIVRILPHAYDLYRAHNSARYLDLSYIYADPRMDFYSTAWDIIIPIGALLFAFLVYFQQRFGSRCILPKRFREISAYEKVPVIGNDEL</sequence>
<evidence type="ECO:0000256" key="1">
    <source>
        <dbReference type="ARBA" id="ARBA00000900"/>
    </source>
</evidence>
<dbReference type="Proteomes" id="UP000087171">
    <property type="component" value="Chromosome Ca1"/>
</dbReference>
<comment type="pathway">
    <text evidence="3">Protein modification; protein ubiquitination.</text>
</comment>